<feature type="compositionally biased region" description="Basic residues" evidence="1">
    <location>
        <begin position="49"/>
        <end position="64"/>
    </location>
</feature>
<dbReference type="Proteomes" id="UP001152049">
    <property type="component" value="Unassembled WGS sequence"/>
</dbReference>
<keyword evidence="3" id="KW-1185">Reference proteome</keyword>
<feature type="compositionally biased region" description="Basic and acidic residues" evidence="1">
    <location>
        <begin position="9"/>
        <end position="20"/>
    </location>
</feature>
<accession>A0A9W8SHM2</accession>
<feature type="compositionally biased region" description="Basic residues" evidence="1">
    <location>
        <begin position="22"/>
        <end position="33"/>
    </location>
</feature>
<feature type="compositionally biased region" description="Basic and acidic residues" evidence="1">
    <location>
        <begin position="34"/>
        <end position="48"/>
    </location>
</feature>
<dbReference type="AlphaFoldDB" id="A0A9W8SHM2"/>
<name>A0A9W8SHM2_9HYPO</name>
<comment type="caution">
    <text evidence="2">The sequence shown here is derived from an EMBL/GenBank/DDBJ whole genome shotgun (WGS) entry which is preliminary data.</text>
</comment>
<organism evidence="2 3">
    <name type="scientific">Fusarium torreyae</name>
    <dbReference type="NCBI Taxonomy" id="1237075"/>
    <lineage>
        <taxon>Eukaryota</taxon>
        <taxon>Fungi</taxon>
        <taxon>Dikarya</taxon>
        <taxon>Ascomycota</taxon>
        <taxon>Pezizomycotina</taxon>
        <taxon>Sordariomycetes</taxon>
        <taxon>Hypocreomycetidae</taxon>
        <taxon>Hypocreales</taxon>
        <taxon>Nectriaceae</taxon>
        <taxon>Fusarium</taxon>
    </lineage>
</organism>
<proteinExistence type="predicted"/>
<evidence type="ECO:0000313" key="2">
    <source>
        <dbReference type="EMBL" id="KAJ4271598.1"/>
    </source>
</evidence>
<evidence type="ECO:0000313" key="3">
    <source>
        <dbReference type="Proteomes" id="UP001152049"/>
    </source>
</evidence>
<protein>
    <submittedName>
        <fullName evidence="2">Uncharacterized protein</fullName>
    </submittedName>
</protein>
<evidence type="ECO:0000256" key="1">
    <source>
        <dbReference type="SAM" id="MobiDB-lite"/>
    </source>
</evidence>
<dbReference type="OrthoDB" id="5428138at2759"/>
<gene>
    <name evidence="2" type="ORF">NW762_000302</name>
</gene>
<reference evidence="2" key="1">
    <citation type="submission" date="2022-09" db="EMBL/GenBank/DDBJ databases">
        <title>Fusarium specimens isolated from Avocado Roots.</title>
        <authorList>
            <person name="Stajich J."/>
            <person name="Roper C."/>
            <person name="Heimlech-Rivalta G."/>
        </authorList>
    </citation>
    <scope>NUCLEOTIDE SEQUENCE</scope>
    <source>
        <strain evidence="2">CF00136</strain>
    </source>
</reference>
<feature type="region of interest" description="Disordered" evidence="1">
    <location>
        <begin position="1"/>
        <end position="80"/>
    </location>
</feature>
<sequence>MAKKKANKKGTDPKPGDPPKQKLNKSKTKKRTGPKPEDLPKQATDKPKNKQNNRRRRNQHKKSAQNKMSPINPPRETGTKCYGSKLARERLETEGFHPDVTDKTLPEIQQEFEDTWKSSQHKPSRNDFLNGKFPHFEGHYTNSYYFFEHLKLSEYDVSKLPCPILGLFAGWEPYGLLIGEKIAMQGIRQLEAINIAFPKAWGALSQGMAVWDFAIQGFHKLPYGPVFMCLEPERSQGQFETSKDTASLRKMENAARDNVLKLVTYVHDHCRPTAPYWGEHERARGQTMGDSPQVTVDSIRYGRRLIKMICSLPHIEGLKQKIEELVDPEPEQDYYMSKQVALNSTVKLLHTIHNRSHLVRVLHFHKTPLLDRRLVAIILRSCSLVKMIGIYECPQLHFGDIIPLLDLIHEVNMNRSEQKRPKVEALDFYPRYHAGMPYRGTGTQVSEAYGLTWKAMNNDVVQRGVLAIVMQAVLKSRRMKLDVLMDKNAAFMTYLSNLPMLPGKAHGFLDGLFRYLDLVAAKSNDKNAIKKATYDMVKAIKLGIENVEKDWPKYYIGKMATDLVFCSSCGYEMLPEFYSNREIGNRPHARTCAGCILRFWLDEEEDHQKKEALDVMTPFFPDWDPTSFNNDARLLPEARGLIRMGSRKAERSPTPSMQVRPDGSFYQPQYTIELVRDNKAHGDSVQGLPSLVGLLKSDGQRAKDVAMVADAERIVALLLRDFYPVRTGALEAFAAHREDRGAPDHYDESQGDAQHLQKMPHKLSPNFTTAMKQFNSLNEAGH</sequence>
<dbReference type="EMBL" id="JAOQAZ010000001">
    <property type="protein sequence ID" value="KAJ4271598.1"/>
    <property type="molecule type" value="Genomic_DNA"/>
</dbReference>